<name>A0A160VMA3_9ZZZZ</name>
<dbReference type="InterPro" id="IPR013783">
    <property type="entry name" value="Ig-like_fold"/>
</dbReference>
<reference evidence="1" key="1">
    <citation type="submission" date="2015-10" db="EMBL/GenBank/DDBJ databases">
        <authorList>
            <person name="Gilbert D.G."/>
        </authorList>
    </citation>
    <scope>NUCLEOTIDE SEQUENCE</scope>
</reference>
<dbReference type="AlphaFoldDB" id="A0A160VMA3"/>
<sequence>MIKIIIFLFLFTIQALAKEPLNYKSPTTPKQFLPNRYSKIGDYPFPTNPMTDRARGYLIQGKVKNAITNYGNFINWDEHPAGLWGQYAYLPAVSMLAGIPGQMYSSKFNWNIYESIQSGGAILRQTWQSSDAYNAWFTDGDTNFVGILFDANDDYGNWQPDSLSKIDSPEFVNDIYQWGIDEDDGSIFISVAGETDPNKSNSRIGLIYPWALRPKLKERTDDFDVYEYGEDKEEWTADDDYYYYGANVAESWFTRYNPTWNTDWHASTKARIATHNTEVVSGEIFGDTPFTDPADTYPLLAHSSYSQTWPTEFNPETNEYESFWPGWWAEDYNEDLPNCSGSRKDPDCWEEVPGRYISDNDVYMEFDDRWAHRANMVSTNNEYLQTGYPMGLRIMAEAHSYGVSYAEDIMFVTVRVRNESGDWIDEYGTAHDAMIMPDGTKLNRGKGFNYKNFFLGFYMDADVLSTDINGNFGVHSNDDDYMKYHWERFEVSDESMVISMAMIGDYDGSSNGPQGYSMKDGESRGDDFGIVATQLLDSPLATKEIDLDLDGFPDIYPGEPLKMTDWHWFDWYNRPGVVTRESNTNCCAGSQGRPVAANKEEILLKVMSGDTVNLSDDEKAWFFHTPNPDTDLDLELNPHFDSLDGLEKEDAFDDGLDCVLIMSCGPFDLDVGEEVPFSFCIIFGQNETDLINNARFAQIMYNSHYQGYTPPAKPFVKALPDDKKVTLLWTNNSELSKDVVTGYADFEGYKIYKSNDSGTNWGSIDKRIYDNNDIFVGWQPLAQFDLTASADSNHCVYESDNCAAGENRGRSISGSDPMQPWYSLGTDTGFEGIDTLVVIDGIEYNYYFIDTNVVNGMHYTYSITAYDMGVEADFVIDWVADGNGGFNPDTVWSNANPEHWSSPNGYQSLETSRGTTILDPNYVQIYPGVHAQDLTKNIKVVPNPYISRSSFNEDKYVRRIRFTNLPAVCTISIFTISGEQVFTLNHQSEMDGNEWWDLRTINNQEIAPGLYVYVVHAEGTDDFIGKFAIVR</sequence>
<keyword evidence="1" id="KW-0449">Lipoprotein</keyword>
<dbReference type="Gene3D" id="2.60.40.10">
    <property type="entry name" value="Immunoglobulins"/>
    <property type="match status" value="1"/>
</dbReference>
<gene>
    <name evidence="1" type="ORF">MGWOODY_Mmi2482</name>
</gene>
<protein>
    <submittedName>
        <fullName evidence="1">Lipoprotein, putative</fullName>
    </submittedName>
</protein>
<proteinExistence type="predicted"/>
<evidence type="ECO:0000313" key="1">
    <source>
        <dbReference type="EMBL" id="CUV10804.1"/>
    </source>
</evidence>
<organism evidence="1">
    <name type="scientific">hydrothermal vent metagenome</name>
    <dbReference type="NCBI Taxonomy" id="652676"/>
    <lineage>
        <taxon>unclassified sequences</taxon>
        <taxon>metagenomes</taxon>
        <taxon>ecological metagenomes</taxon>
    </lineage>
</organism>
<accession>A0A160VMA3</accession>
<dbReference type="EMBL" id="FAXC01000503">
    <property type="protein sequence ID" value="CUV10804.1"/>
    <property type="molecule type" value="Genomic_DNA"/>
</dbReference>